<dbReference type="PANTHER" id="PTHR19353">
    <property type="entry name" value="FATTY ACID DESATURASE 2"/>
    <property type="match status" value="1"/>
</dbReference>
<dbReference type="Proteomes" id="UP000236370">
    <property type="component" value="Unassembled WGS sequence"/>
</dbReference>
<feature type="non-terminal residue" evidence="2">
    <location>
        <position position="124"/>
    </location>
</feature>
<protein>
    <submittedName>
        <fullName evidence="2">FADS1 isoform 8</fullName>
    </submittedName>
</protein>
<accession>A0A2J8LDB3</accession>
<name>A0A2J8LDB3_PANTR</name>
<gene>
    <name evidence="2" type="ORF">CK820_G0030919</name>
</gene>
<dbReference type="PANTHER" id="PTHR19353:SF57">
    <property type="entry name" value="ACYL-COA (8-3)-DESATURASE"/>
    <property type="match status" value="1"/>
</dbReference>
<organism evidence="2 3">
    <name type="scientific">Pan troglodytes</name>
    <name type="common">Chimpanzee</name>
    <dbReference type="NCBI Taxonomy" id="9598"/>
    <lineage>
        <taxon>Eukaryota</taxon>
        <taxon>Metazoa</taxon>
        <taxon>Chordata</taxon>
        <taxon>Craniata</taxon>
        <taxon>Vertebrata</taxon>
        <taxon>Euteleostomi</taxon>
        <taxon>Mammalia</taxon>
        <taxon>Eutheria</taxon>
        <taxon>Euarchontoglires</taxon>
        <taxon>Primates</taxon>
        <taxon>Haplorrhini</taxon>
        <taxon>Catarrhini</taxon>
        <taxon>Hominidae</taxon>
        <taxon>Pan</taxon>
    </lineage>
</organism>
<sequence>MHFQHHAKPNCFRKDPDINMHPFFFALGKILSVELGKQKKKYMPYNHQHKYFFLIGPPALLPLYFQWYIFYFVIQRKKWVDLAWMITFYVRFFLTYVPLLGLKAFLGLFFIVRFLESNWFVWVT</sequence>
<evidence type="ECO:0000313" key="3">
    <source>
        <dbReference type="Proteomes" id="UP000236370"/>
    </source>
</evidence>
<reference evidence="2 3" key="1">
    <citation type="submission" date="2017-12" db="EMBL/GenBank/DDBJ databases">
        <title>High-resolution comparative analysis of great ape genomes.</title>
        <authorList>
            <person name="Pollen A."/>
            <person name="Hastie A."/>
            <person name="Hormozdiari F."/>
            <person name="Dougherty M."/>
            <person name="Liu R."/>
            <person name="Chaisson M."/>
            <person name="Hoppe E."/>
            <person name="Hill C."/>
            <person name="Pang A."/>
            <person name="Hillier L."/>
            <person name="Baker C."/>
            <person name="Armstrong J."/>
            <person name="Shendure J."/>
            <person name="Paten B."/>
            <person name="Wilson R."/>
            <person name="Chao H."/>
            <person name="Schneider V."/>
            <person name="Ventura M."/>
            <person name="Kronenberg Z."/>
            <person name="Murali S."/>
            <person name="Gordon D."/>
            <person name="Cantsilieris S."/>
            <person name="Munson K."/>
            <person name="Nelson B."/>
            <person name="Raja A."/>
            <person name="Underwood J."/>
            <person name="Diekhans M."/>
            <person name="Fiddes I."/>
            <person name="Haussler D."/>
            <person name="Eichler E."/>
        </authorList>
    </citation>
    <scope>NUCLEOTIDE SEQUENCE [LARGE SCALE GENOMIC DNA]</scope>
    <source>
        <strain evidence="2">Yerkes chimp pedigree #C0471</strain>
    </source>
</reference>
<feature type="transmembrane region" description="Helical" evidence="1">
    <location>
        <begin position="86"/>
        <end position="112"/>
    </location>
</feature>
<keyword evidence="1" id="KW-1133">Transmembrane helix</keyword>
<dbReference type="GO" id="GO:0016491">
    <property type="term" value="F:oxidoreductase activity"/>
    <property type="evidence" value="ECO:0007669"/>
    <property type="project" value="InterPro"/>
</dbReference>
<comment type="caution">
    <text evidence="2">The sequence shown here is derived from an EMBL/GenBank/DDBJ whole genome shotgun (WGS) entry which is preliminary data.</text>
</comment>
<keyword evidence="1" id="KW-0812">Transmembrane</keyword>
<evidence type="ECO:0000313" key="2">
    <source>
        <dbReference type="EMBL" id="PNI45257.1"/>
    </source>
</evidence>
<dbReference type="InterPro" id="IPR012171">
    <property type="entry name" value="Fatty_acid_desaturase"/>
</dbReference>
<dbReference type="AlphaFoldDB" id="A0A2J8LDB3"/>
<proteinExistence type="predicted"/>
<evidence type="ECO:0000256" key="1">
    <source>
        <dbReference type="SAM" id="Phobius"/>
    </source>
</evidence>
<keyword evidence="1" id="KW-0472">Membrane</keyword>
<dbReference type="EMBL" id="NBAG03000297">
    <property type="protein sequence ID" value="PNI45257.1"/>
    <property type="molecule type" value="Genomic_DNA"/>
</dbReference>
<feature type="transmembrane region" description="Helical" evidence="1">
    <location>
        <begin position="51"/>
        <end position="74"/>
    </location>
</feature>